<evidence type="ECO:0000313" key="3">
    <source>
        <dbReference type="Proteomes" id="UP000078428"/>
    </source>
</evidence>
<dbReference type="InterPro" id="IPR012312">
    <property type="entry name" value="Hemerythrin-like"/>
</dbReference>
<dbReference type="OrthoDB" id="7356699at2"/>
<dbReference type="STRING" id="1285242.A6A04_12695"/>
<organism evidence="2 3">
    <name type="scientific">Paramagnetospirillum marisnigri</name>
    <dbReference type="NCBI Taxonomy" id="1285242"/>
    <lineage>
        <taxon>Bacteria</taxon>
        <taxon>Pseudomonadati</taxon>
        <taxon>Pseudomonadota</taxon>
        <taxon>Alphaproteobacteria</taxon>
        <taxon>Rhodospirillales</taxon>
        <taxon>Magnetospirillaceae</taxon>
        <taxon>Paramagnetospirillum</taxon>
    </lineage>
</organism>
<feature type="domain" description="Hemerythrin-like" evidence="1">
    <location>
        <begin position="8"/>
        <end position="141"/>
    </location>
</feature>
<reference evidence="2 3" key="1">
    <citation type="submission" date="2016-04" db="EMBL/GenBank/DDBJ databases">
        <title>Draft genome sequence of freshwater magnetotactic bacteria Magnetospirillum marisnigri SP-1 and Magnetospirillum moscoviense BB-1.</title>
        <authorList>
            <person name="Koziaeva V."/>
            <person name="Dziuba M.V."/>
            <person name="Ivanov T.M."/>
            <person name="Kuznetsov B."/>
            <person name="Grouzdev D.S."/>
        </authorList>
    </citation>
    <scope>NUCLEOTIDE SEQUENCE [LARGE SCALE GENOMIC DNA]</scope>
    <source>
        <strain evidence="2 3">SP-1</strain>
    </source>
</reference>
<dbReference type="Proteomes" id="UP000078428">
    <property type="component" value="Unassembled WGS sequence"/>
</dbReference>
<comment type="caution">
    <text evidence="2">The sequence shown here is derived from an EMBL/GenBank/DDBJ whole genome shotgun (WGS) entry which is preliminary data.</text>
</comment>
<dbReference type="RefSeq" id="WP_068489712.1">
    <property type="nucleotide sequence ID" value="NZ_LWQT01000037.1"/>
</dbReference>
<dbReference type="Gene3D" id="1.20.120.520">
    <property type="entry name" value="nmb1532 protein domain like"/>
    <property type="match status" value="1"/>
</dbReference>
<dbReference type="Pfam" id="PF01814">
    <property type="entry name" value="Hemerythrin"/>
    <property type="match status" value="1"/>
</dbReference>
<sequence>MNTQTGALLHQAHMTTIEALQSLDELLGSNKKAPAMDDLLGRKLKQLSGILRSEVESHFAFEENHLFKVFINQGETGIVTMLTHEHQSILPLALQVADLALAASSAGFTDASWGEFKDAGAELVEREIFHIQKEEMGLLAAISAMVDPEIDEELADIYRREVG</sequence>
<proteinExistence type="predicted"/>
<dbReference type="EMBL" id="LWQT01000037">
    <property type="protein sequence ID" value="OAN54095.1"/>
    <property type="molecule type" value="Genomic_DNA"/>
</dbReference>
<protein>
    <submittedName>
        <fullName evidence="2">Hemerythrin</fullName>
    </submittedName>
</protein>
<name>A0A178MXN4_9PROT</name>
<evidence type="ECO:0000259" key="1">
    <source>
        <dbReference type="Pfam" id="PF01814"/>
    </source>
</evidence>
<dbReference type="AlphaFoldDB" id="A0A178MXN4"/>
<accession>A0A178MXN4</accession>
<gene>
    <name evidence="2" type="ORF">A6A04_12695</name>
</gene>
<keyword evidence="3" id="KW-1185">Reference proteome</keyword>
<evidence type="ECO:0000313" key="2">
    <source>
        <dbReference type="EMBL" id="OAN54095.1"/>
    </source>
</evidence>